<dbReference type="SUPFAM" id="SSF47413">
    <property type="entry name" value="lambda repressor-like DNA-binding domains"/>
    <property type="match status" value="1"/>
</dbReference>
<dbReference type="PROSITE" id="PS50943">
    <property type="entry name" value="HTH_CROC1"/>
    <property type="match status" value="1"/>
</dbReference>
<dbReference type="KEGG" id="hdh:G5B40_04270"/>
<keyword evidence="1" id="KW-0805">Transcription regulation</keyword>
<feature type="region of interest" description="Disordered" evidence="4">
    <location>
        <begin position="1"/>
        <end position="22"/>
    </location>
</feature>
<dbReference type="Proteomes" id="UP000503336">
    <property type="component" value="Chromosome"/>
</dbReference>
<feature type="domain" description="HTH cro/C1-type" evidence="5">
    <location>
        <begin position="31"/>
        <end position="85"/>
    </location>
</feature>
<keyword evidence="3" id="KW-0804">Transcription</keyword>
<dbReference type="CDD" id="cd00093">
    <property type="entry name" value="HTH_XRE"/>
    <property type="match status" value="1"/>
</dbReference>
<evidence type="ECO:0000313" key="6">
    <source>
        <dbReference type="EMBL" id="QIE54725.1"/>
    </source>
</evidence>
<reference evidence="6 7" key="1">
    <citation type="submission" date="2020-02" db="EMBL/GenBank/DDBJ databases">
        <title>complete genome sequence of Rhodobacteraceae bacterium.</title>
        <authorList>
            <person name="Park J."/>
            <person name="Kim Y.-S."/>
            <person name="Kim K.-H."/>
        </authorList>
    </citation>
    <scope>NUCLEOTIDE SEQUENCE [LARGE SCALE GENOMIC DNA]</scope>
    <source>
        <strain evidence="6 7">RR4-56</strain>
    </source>
</reference>
<feature type="compositionally biased region" description="Polar residues" evidence="4">
    <location>
        <begin position="1"/>
        <end position="12"/>
    </location>
</feature>
<keyword evidence="2" id="KW-0238">DNA-binding</keyword>
<evidence type="ECO:0000256" key="3">
    <source>
        <dbReference type="ARBA" id="ARBA00023163"/>
    </source>
</evidence>
<dbReference type="RefSeq" id="WP_165095448.1">
    <property type="nucleotide sequence ID" value="NZ_CP049056.1"/>
</dbReference>
<evidence type="ECO:0000256" key="4">
    <source>
        <dbReference type="SAM" id="MobiDB-lite"/>
    </source>
</evidence>
<proteinExistence type="predicted"/>
<dbReference type="InterPro" id="IPR010982">
    <property type="entry name" value="Lambda_DNA-bd_dom_sf"/>
</dbReference>
<dbReference type="GO" id="GO:0003677">
    <property type="term" value="F:DNA binding"/>
    <property type="evidence" value="ECO:0007669"/>
    <property type="project" value="UniProtKB-KW"/>
</dbReference>
<evidence type="ECO:0000313" key="7">
    <source>
        <dbReference type="Proteomes" id="UP000503336"/>
    </source>
</evidence>
<dbReference type="SMART" id="SM00530">
    <property type="entry name" value="HTH_XRE"/>
    <property type="match status" value="1"/>
</dbReference>
<evidence type="ECO:0000256" key="1">
    <source>
        <dbReference type="ARBA" id="ARBA00023015"/>
    </source>
</evidence>
<evidence type="ECO:0000256" key="2">
    <source>
        <dbReference type="ARBA" id="ARBA00023125"/>
    </source>
</evidence>
<dbReference type="PANTHER" id="PTHR40661">
    <property type="match status" value="1"/>
</dbReference>
<dbReference type="AlphaFoldDB" id="A0A7L5BT78"/>
<evidence type="ECO:0000259" key="5">
    <source>
        <dbReference type="PROSITE" id="PS50943"/>
    </source>
</evidence>
<protein>
    <submittedName>
        <fullName evidence="6">Helix-turn-helix transcriptional regulator</fullName>
    </submittedName>
</protein>
<dbReference type="InterPro" id="IPR001387">
    <property type="entry name" value="Cro/C1-type_HTH"/>
</dbReference>
<accession>A0A7L5BT78</accession>
<keyword evidence="7" id="KW-1185">Reference proteome</keyword>
<sequence length="136" mass="14965">MAYTDNTETLNENPEHATGYGDAHATFGDRLTVAREAFGLSPEQLAWRLGVRRSTISAWEDDRTEPRANRMQMLAGVLNVSLVWLMTGEGAAPSAAAAAPETESMLAEFAALRAEQRRLADRFVRLESRLRAALSD</sequence>
<name>A0A7L5BT78_9RHOB</name>
<organism evidence="6 7">
    <name type="scientific">Pikeienuella piscinae</name>
    <dbReference type="NCBI Taxonomy" id="2748098"/>
    <lineage>
        <taxon>Bacteria</taxon>
        <taxon>Pseudomonadati</taxon>
        <taxon>Pseudomonadota</taxon>
        <taxon>Alphaproteobacteria</taxon>
        <taxon>Rhodobacterales</taxon>
        <taxon>Paracoccaceae</taxon>
        <taxon>Pikeienuella</taxon>
    </lineage>
</organism>
<gene>
    <name evidence="6" type="ORF">G5B40_04270</name>
</gene>
<dbReference type="EMBL" id="CP049056">
    <property type="protein sequence ID" value="QIE54725.1"/>
    <property type="molecule type" value="Genomic_DNA"/>
</dbReference>
<dbReference type="PANTHER" id="PTHR40661:SF3">
    <property type="entry name" value="FELS-1 PROPHAGE TRANSCRIPTIONAL REGULATOR"/>
    <property type="match status" value="1"/>
</dbReference>
<dbReference type="Pfam" id="PF01381">
    <property type="entry name" value="HTH_3"/>
    <property type="match status" value="1"/>
</dbReference>
<dbReference type="Gene3D" id="1.10.260.40">
    <property type="entry name" value="lambda repressor-like DNA-binding domains"/>
    <property type="match status" value="1"/>
</dbReference>